<evidence type="ECO:0000256" key="2">
    <source>
        <dbReference type="ARBA" id="ARBA00023125"/>
    </source>
</evidence>
<dbReference type="KEGG" id="ppel:H6H00_24985"/>
<dbReference type="SMART" id="SM00342">
    <property type="entry name" value="HTH_ARAC"/>
    <property type="match status" value="1"/>
</dbReference>
<sequence length="314" mass="33834">MSLSTADPEEAHDHIRAAYADHTVRLSGSPERFRFRHELADAGAFGVARYHHSMACSVRVDSLGFLLVGQMVGGRLRVRSGHDELRPAPGEVILFAPSGRMTVEWEDFRAGLVRLDQSVVDRVAAEIFGPAAPATVRFTQAAAVSAEHARHWRGLVRYLHREVLGNPSAADSPLVRAQALRLLAAAALETFPNSATSVAPETAGEVGANAVRRALAYIDEQAGEPIGLVDIAGAARVSPRALQVAFRRHLGTTPVQYLTEVRLGRAHCDLVAADPTTGVTVARIAARWGFAHHGRFAARYRARFGVPPGRSLAE</sequence>
<proteinExistence type="predicted"/>
<evidence type="ECO:0000313" key="6">
    <source>
        <dbReference type="Proteomes" id="UP000515728"/>
    </source>
</evidence>
<dbReference type="Pfam" id="PF12833">
    <property type="entry name" value="HTH_18"/>
    <property type="match status" value="1"/>
</dbReference>
<dbReference type="Gene3D" id="1.10.10.60">
    <property type="entry name" value="Homeodomain-like"/>
    <property type="match status" value="1"/>
</dbReference>
<protein>
    <submittedName>
        <fullName evidence="5">AraC family transcriptional regulator</fullName>
    </submittedName>
</protein>
<evidence type="ECO:0000256" key="1">
    <source>
        <dbReference type="ARBA" id="ARBA00023015"/>
    </source>
</evidence>
<feature type="domain" description="HTH araC/xylS-type" evidence="4">
    <location>
        <begin position="212"/>
        <end position="314"/>
    </location>
</feature>
<dbReference type="GO" id="GO:0043565">
    <property type="term" value="F:sequence-specific DNA binding"/>
    <property type="evidence" value="ECO:0007669"/>
    <property type="project" value="InterPro"/>
</dbReference>
<keyword evidence="1" id="KW-0805">Transcription regulation</keyword>
<evidence type="ECO:0000259" key="4">
    <source>
        <dbReference type="PROSITE" id="PS01124"/>
    </source>
</evidence>
<evidence type="ECO:0000256" key="3">
    <source>
        <dbReference type="ARBA" id="ARBA00023163"/>
    </source>
</evidence>
<keyword evidence="6" id="KW-1185">Reference proteome</keyword>
<dbReference type="InterPro" id="IPR035418">
    <property type="entry name" value="AraC-bd_2"/>
</dbReference>
<keyword evidence="3" id="KW-0804">Transcription</keyword>
<dbReference type="Proteomes" id="UP000515728">
    <property type="component" value="Chromosome"/>
</dbReference>
<keyword evidence="2" id="KW-0238">DNA-binding</keyword>
<dbReference type="PANTHER" id="PTHR46796:SF12">
    <property type="entry name" value="HTH-TYPE DNA-BINDING TRANSCRIPTIONAL ACTIVATOR EUTR"/>
    <property type="match status" value="1"/>
</dbReference>
<dbReference type="EMBL" id="CP060131">
    <property type="protein sequence ID" value="QNG51365.1"/>
    <property type="molecule type" value="Genomic_DNA"/>
</dbReference>
<dbReference type="InterPro" id="IPR050204">
    <property type="entry name" value="AraC_XylS_family_regulators"/>
</dbReference>
<dbReference type="InterPro" id="IPR009057">
    <property type="entry name" value="Homeodomain-like_sf"/>
</dbReference>
<evidence type="ECO:0000313" key="5">
    <source>
        <dbReference type="EMBL" id="QNG51365.1"/>
    </source>
</evidence>
<dbReference type="GO" id="GO:0003700">
    <property type="term" value="F:DNA-binding transcription factor activity"/>
    <property type="evidence" value="ECO:0007669"/>
    <property type="project" value="InterPro"/>
</dbReference>
<dbReference type="InterPro" id="IPR018060">
    <property type="entry name" value="HTH_AraC"/>
</dbReference>
<dbReference type="AlphaFoldDB" id="A0A7G7MF04"/>
<dbReference type="RefSeq" id="WP_185718120.1">
    <property type="nucleotide sequence ID" value="NZ_BAAAWI010000001.1"/>
</dbReference>
<accession>A0A7G7MF04</accession>
<gene>
    <name evidence="5" type="ORF">H6H00_24985</name>
</gene>
<name>A0A7G7MF04_9PSEU</name>
<dbReference type="PROSITE" id="PS01124">
    <property type="entry name" value="HTH_ARAC_FAMILY_2"/>
    <property type="match status" value="1"/>
</dbReference>
<dbReference type="Pfam" id="PF14525">
    <property type="entry name" value="AraC_binding_2"/>
    <property type="match status" value="1"/>
</dbReference>
<organism evidence="5 6">
    <name type="scientific">Pseudonocardia petroleophila</name>
    <dbReference type="NCBI Taxonomy" id="37331"/>
    <lineage>
        <taxon>Bacteria</taxon>
        <taxon>Bacillati</taxon>
        <taxon>Actinomycetota</taxon>
        <taxon>Actinomycetes</taxon>
        <taxon>Pseudonocardiales</taxon>
        <taxon>Pseudonocardiaceae</taxon>
        <taxon>Pseudonocardia</taxon>
    </lineage>
</organism>
<dbReference type="SUPFAM" id="SSF46689">
    <property type="entry name" value="Homeodomain-like"/>
    <property type="match status" value="2"/>
</dbReference>
<reference evidence="5 6" key="1">
    <citation type="submission" date="2020-08" db="EMBL/GenBank/DDBJ databases">
        <authorList>
            <person name="Mo P."/>
        </authorList>
    </citation>
    <scope>NUCLEOTIDE SEQUENCE [LARGE SCALE GENOMIC DNA]</scope>
    <source>
        <strain evidence="5 6">CGMCC 4.1532</strain>
    </source>
</reference>
<dbReference type="PANTHER" id="PTHR46796">
    <property type="entry name" value="HTH-TYPE TRANSCRIPTIONAL ACTIVATOR RHAS-RELATED"/>
    <property type="match status" value="1"/>
</dbReference>